<accession>A0A1X6MXV9</accession>
<dbReference type="Proteomes" id="UP000194127">
    <property type="component" value="Unassembled WGS sequence"/>
</dbReference>
<keyword evidence="2" id="KW-1185">Reference proteome</keyword>
<dbReference type="AlphaFoldDB" id="A0A1X6MXV9"/>
<protein>
    <submittedName>
        <fullName evidence="1">Uncharacterized protein</fullName>
    </submittedName>
</protein>
<name>A0A1X6MXV9_9APHY</name>
<dbReference type="OrthoDB" id="10317967at2759"/>
<evidence type="ECO:0000313" key="2">
    <source>
        <dbReference type="Proteomes" id="UP000194127"/>
    </source>
</evidence>
<reference evidence="1 2" key="1">
    <citation type="submission" date="2017-04" db="EMBL/GenBank/DDBJ databases">
        <title>Genome Sequence of the Model Brown-Rot Fungus Postia placenta SB12.</title>
        <authorList>
            <consortium name="DOE Joint Genome Institute"/>
            <person name="Gaskell J."/>
            <person name="Kersten P."/>
            <person name="Larrondo L.F."/>
            <person name="Canessa P."/>
            <person name="Martinez D."/>
            <person name="Hibbett D."/>
            <person name="Schmoll M."/>
            <person name="Kubicek C.P."/>
            <person name="Martinez A.T."/>
            <person name="Yadav J."/>
            <person name="Master E."/>
            <person name="Magnuson J.K."/>
            <person name="James T."/>
            <person name="Yaver D."/>
            <person name="Berka R."/>
            <person name="Labutti K."/>
            <person name="Lipzen A."/>
            <person name="Aerts A."/>
            <person name="Barry K."/>
            <person name="Henrissat B."/>
            <person name="Blanchette R."/>
            <person name="Grigoriev I."/>
            <person name="Cullen D."/>
        </authorList>
    </citation>
    <scope>NUCLEOTIDE SEQUENCE [LARGE SCALE GENOMIC DNA]</scope>
    <source>
        <strain evidence="1 2">MAD-698-R-SB12</strain>
    </source>
</reference>
<proteinExistence type="predicted"/>
<sequence length="267" mass="29987">MEVNNEYYLEAVNSDREVVKSGFAEANIDRVGVNSDLEVNNDRDRQQGLLLDYEMCYRGIYHDVREKLDANRALFFGYLLSVLDEVQEPAWAKPLAVPTYQIRALEAVPEVVLEMVPEMVPEVLGAGRREAELAVPRHRSYRGAKSSSRSWRSDLPSTPREEEGIENMVNNHLMDPEKGVATSSEIPHSERIVQYAEVEALCCGHHQSQGTVEMLERMAYPQLCGVGPHYFAVTRTGADCAQVYRTDHSARVIVESGSNESVQSVLD</sequence>
<dbReference type="EMBL" id="KZ110599">
    <property type="protein sequence ID" value="OSX61214.1"/>
    <property type="molecule type" value="Genomic_DNA"/>
</dbReference>
<organism evidence="1 2">
    <name type="scientific">Postia placenta MAD-698-R-SB12</name>
    <dbReference type="NCBI Taxonomy" id="670580"/>
    <lineage>
        <taxon>Eukaryota</taxon>
        <taxon>Fungi</taxon>
        <taxon>Dikarya</taxon>
        <taxon>Basidiomycota</taxon>
        <taxon>Agaricomycotina</taxon>
        <taxon>Agaricomycetes</taxon>
        <taxon>Polyporales</taxon>
        <taxon>Adustoporiaceae</taxon>
        <taxon>Rhodonia</taxon>
    </lineage>
</organism>
<evidence type="ECO:0000313" key="1">
    <source>
        <dbReference type="EMBL" id="OSX61214.1"/>
    </source>
</evidence>
<dbReference type="RefSeq" id="XP_024338008.1">
    <property type="nucleotide sequence ID" value="XM_024479293.1"/>
</dbReference>
<dbReference type="GeneID" id="36324243"/>
<gene>
    <name evidence="1" type="ORF">POSPLADRAFT_1047456</name>
</gene>